<dbReference type="Pfam" id="PF12438">
    <property type="entry name" value="DUF3679"/>
    <property type="match status" value="1"/>
</dbReference>
<proteinExistence type="predicted"/>
<evidence type="ECO:0000313" key="1">
    <source>
        <dbReference type="EMBL" id="MBP1935369.1"/>
    </source>
</evidence>
<reference evidence="1 2" key="1">
    <citation type="submission" date="2021-03" db="EMBL/GenBank/DDBJ databases">
        <title>Genomic Encyclopedia of Type Strains, Phase IV (KMG-IV): sequencing the most valuable type-strain genomes for metagenomic binning, comparative biology and taxonomic classification.</title>
        <authorList>
            <person name="Goeker M."/>
        </authorList>
    </citation>
    <scope>NUCLEOTIDE SEQUENCE [LARGE SCALE GENOMIC DNA]</scope>
    <source>
        <strain evidence="1 2">DSM 23491</strain>
    </source>
</reference>
<protein>
    <recommendedName>
        <fullName evidence="3">DUF3679 domain-containing protein</fullName>
    </recommendedName>
</protein>
<dbReference type="EMBL" id="JAGGKP010000001">
    <property type="protein sequence ID" value="MBP1935369.1"/>
    <property type="molecule type" value="Genomic_DNA"/>
</dbReference>
<evidence type="ECO:0008006" key="3">
    <source>
        <dbReference type="Google" id="ProtNLM"/>
    </source>
</evidence>
<dbReference type="InterPro" id="IPR020534">
    <property type="entry name" value="Uncharacterised_YqxA"/>
</dbReference>
<dbReference type="RefSeq" id="WP_209847424.1">
    <property type="nucleotide sequence ID" value="NZ_CBCRVE010000001.1"/>
</dbReference>
<keyword evidence="2" id="KW-1185">Reference proteome</keyword>
<sequence>MSQFTKRIVLFGCLIAIGMFIGMQLATSGIENIYGPGIHESAVQMEPQAPIKKTDIAERKEQAKQVEQVNVPQTIRPVESNPPVDQLADKTAGLLQQLSQKGIRFVVSLFSSVTE</sequence>
<organism evidence="1 2">
    <name type="scientific">Paenibacillus sediminis</name>
    <dbReference type="NCBI Taxonomy" id="664909"/>
    <lineage>
        <taxon>Bacteria</taxon>
        <taxon>Bacillati</taxon>
        <taxon>Bacillota</taxon>
        <taxon>Bacilli</taxon>
        <taxon>Bacillales</taxon>
        <taxon>Paenibacillaceae</taxon>
        <taxon>Paenibacillus</taxon>
    </lineage>
</organism>
<evidence type="ECO:0000313" key="2">
    <source>
        <dbReference type="Proteomes" id="UP001519273"/>
    </source>
</evidence>
<comment type="caution">
    <text evidence="1">The sequence shown here is derived from an EMBL/GenBank/DDBJ whole genome shotgun (WGS) entry which is preliminary data.</text>
</comment>
<gene>
    <name evidence="1" type="ORF">J2Z20_000230</name>
</gene>
<dbReference type="Proteomes" id="UP001519273">
    <property type="component" value="Unassembled WGS sequence"/>
</dbReference>
<accession>A0ABS4GYN6</accession>
<name>A0ABS4GYN6_9BACL</name>